<keyword evidence="4" id="KW-1185">Reference proteome</keyword>
<dbReference type="Proteomes" id="UP001363151">
    <property type="component" value="Unassembled WGS sequence"/>
</dbReference>
<feature type="compositionally biased region" description="Basic and acidic residues" evidence="2">
    <location>
        <begin position="55"/>
        <end position="65"/>
    </location>
</feature>
<evidence type="ECO:0000256" key="2">
    <source>
        <dbReference type="SAM" id="MobiDB-lite"/>
    </source>
</evidence>
<evidence type="ECO:0000313" key="3">
    <source>
        <dbReference type="EMBL" id="KAK7236525.1"/>
    </source>
</evidence>
<dbReference type="GO" id="GO:0003743">
    <property type="term" value="F:translation initiation factor activity"/>
    <property type="evidence" value="ECO:0007669"/>
    <property type="project" value="UniProtKB-KW"/>
</dbReference>
<reference evidence="3 4" key="1">
    <citation type="submission" date="2024-03" db="EMBL/GenBank/DDBJ databases">
        <title>Aureococcus anophagefferens CCMP1851 and Kratosvirus quantuckense: Draft genome of a second virus-susceptible host strain in the model system.</title>
        <authorList>
            <person name="Chase E."/>
            <person name="Truchon A.R."/>
            <person name="Schepens W."/>
            <person name="Wilhelm S.W."/>
        </authorList>
    </citation>
    <scope>NUCLEOTIDE SEQUENCE [LARGE SCALE GENOMIC DNA]</scope>
    <source>
        <strain evidence="3 4">CCMP1851</strain>
    </source>
</reference>
<accession>A0ABR1FRG1</accession>
<evidence type="ECO:0000256" key="1">
    <source>
        <dbReference type="SAM" id="Coils"/>
    </source>
</evidence>
<keyword evidence="1" id="KW-0175">Coiled coil</keyword>
<evidence type="ECO:0000313" key="4">
    <source>
        <dbReference type="Proteomes" id="UP001363151"/>
    </source>
</evidence>
<dbReference type="EMBL" id="JBBJCI010000274">
    <property type="protein sequence ID" value="KAK7236525.1"/>
    <property type="molecule type" value="Genomic_DNA"/>
</dbReference>
<name>A0ABR1FRG1_AURAN</name>
<dbReference type="Pfam" id="PF06273">
    <property type="entry name" value="eIF-4B"/>
    <property type="match status" value="1"/>
</dbReference>
<sequence length="169" mass="18196">MESAGVPEETPAPAPSPVRTRPKLNLKKRDPAAAAAAASSMAPSSGKSNPFGAARPREETLKAKGVDAGAQDTERERKMQAMKNLSRFQKQDADELADVVRRAEEALREANEKELPENALRADLEEKRKKLSDLMEKFAKINIEEAEAKAAGKPPPGVARSHSGSVDKA</sequence>
<gene>
    <name evidence="3" type="ORF">SO694_0024907</name>
</gene>
<keyword evidence="3" id="KW-0648">Protein biosynthesis</keyword>
<feature type="compositionally biased region" description="Low complexity" evidence="2">
    <location>
        <begin position="32"/>
        <end position="45"/>
    </location>
</feature>
<protein>
    <submittedName>
        <fullName evidence="3">Plant specific eukaryotic initiation factor 4B</fullName>
    </submittedName>
</protein>
<feature type="region of interest" description="Disordered" evidence="2">
    <location>
        <begin position="145"/>
        <end position="169"/>
    </location>
</feature>
<organism evidence="3 4">
    <name type="scientific">Aureococcus anophagefferens</name>
    <name type="common">Harmful bloom alga</name>
    <dbReference type="NCBI Taxonomy" id="44056"/>
    <lineage>
        <taxon>Eukaryota</taxon>
        <taxon>Sar</taxon>
        <taxon>Stramenopiles</taxon>
        <taxon>Ochrophyta</taxon>
        <taxon>Pelagophyceae</taxon>
        <taxon>Pelagomonadales</taxon>
        <taxon>Pelagomonadaceae</taxon>
        <taxon>Aureococcus</taxon>
    </lineage>
</organism>
<feature type="region of interest" description="Disordered" evidence="2">
    <location>
        <begin position="1"/>
        <end position="76"/>
    </location>
</feature>
<proteinExistence type="predicted"/>
<dbReference type="InterPro" id="IPR010433">
    <property type="entry name" value="EIF-4B_pln"/>
</dbReference>
<comment type="caution">
    <text evidence="3">The sequence shown here is derived from an EMBL/GenBank/DDBJ whole genome shotgun (WGS) entry which is preliminary data.</text>
</comment>
<feature type="coiled-coil region" evidence="1">
    <location>
        <begin position="93"/>
        <end position="144"/>
    </location>
</feature>
<keyword evidence="3" id="KW-0396">Initiation factor</keyword>